<proteinExistence type="predicted"/>
<feature type="transmembrane region" description="Helical" evidence="2">
    <location>
        <begin position="261"/>
        <end position="281"/>
    </location>
</feature>
<keyword evidence="2" id="KW-1133">Transmembrane helix</keyword>
<keyword evidence="2" id="KW-0472">Membrane</keyword>
<protein>
    <submittedName>
        <fullName evidence="4">Putative conserved secreted protein</fullName>
    </submittedName>
</protein>
<feature type="compositionally biased region" description="Low complexity" evidence="1">
    <location>
        <begin position="187"/>
        <end position="198"/>
    </location>
</feature>
<reference evidence="4" key="1">
    <citation type="submission" date="2019-10" db="EMBL/GenBank/DDBJ databases">
        <title>Short sand fly seasons in Tbilisi, Georgia, hinder development of host immunity to saliva of the visceral leishmaniasis vector Phlebotomus kandelakii.</title>
        <authorList>
            <person name="Oliveira F."/>
            <person name="Giorgobiani E."/>
            <person name="Guimaraes-Costa A.B."/>
            <person name="Abdeladhim M."/>
            <person name="Oristian J."/>
            <person name="Tskhvaradze L."/>
            <person name="Tsertsvadze N."/>
            <person name="Zakalashvili M."/>
            <person name="Valenzuela J.G."/>
            <person name="Kamhawi S."/>
        </authorList>
    </citation>
    <scope>NUCLEOTIDE SEQUENCE</scope>
    <source>
        <strain evidence="4">Wild-capture in Tbilisi</strain>
        <tissue evidence="4">Salivary glands</tissue>
    </source>
</reference>
<sequence length="312" mass="34096">MVYSGDKMHQIGVLWIAALCMLGSLTAARSSSGLHSEQSAPPSRVQQCREGCLEKFATEDFACLQGPECSMCWDQCASVPSKINTSIQEAWPLKIITMIRQGSLVSADVAWPTMSSPSQCLVTWEVSGGGLMGNLLTDSSSVQLSLWPETKYRVQVTCKNKKTEAMTRSLPLTLDTSQALVMVRAQSSSTGAPPSSTTRVDSTSHNSPDTTSHRSSEEEEDLDDSEEEDYNDIFSDRHGGHRAAASFGIWSLYESRKEVTLGVSAAILVFLIIVAVFLVNIRRTRRDDKESLIDNEVGVDFLPPATTQTVHV</sequence>
<feature type="signal peptide" evidence="3">
    <location>
        <begin position="1"/>
        <end position="27"/>
    </location>
</feature>
<feature type="compositionally biased region" description="Acidic residues" evidence="1">
    <location>
        <begin position="217"/>
        <end position="231"/>
    </location>
</feature>
<organism evidence="4">
    <name type="scientific">Phlebotomus kandelakii</name>
    <dbReference type="NCBI Taxonomy" id="1109342"/>
    <lineage>
        <taxon>Eukaryota</taxon>
        <taxon>Metazoa</taxon>
        <taxon>Ecdysozoa</taxon>
        <taxon>Arthropoda</taxon>
        <taxon>Hexapoda</taxon>
        <taxon>Insecta</taxon>
        <taxon>Pterygota</taxon>
        <taxon>Neoptera</taxon>
        <taxon>Endopterygota</taxon>
        <taxon>Diptera</taxon>
        <taxon>Nematocera</taxon>
        <taxon>Psychodoidea</taxon>
        <taxon>Psychodidae</taxon>
        <taxon>Phlebotomus</taxon>
        <taxon>Larroussius</taxon>
    </lineage>
</organism>
<evidence type="ECO:0000256" key="1">
    <source>
        <dbReference type="SAM" id="MobiDB-lite"/>
    </source>
</evidence>
<name>A0A6B2EC28_9DIPT</name>
<evidence type="ECO:0000256" key="3">
    <source>
        <dbReference type="SAM" id="SignalP"/>
    </source>
</evidence>
<evidence type="ECO:0000313" key="4">
    <source>
        <dbReference type="EMBL" id="NBJ59866.1"/>
    </source>
</evidence>
<keyword evidence="3" id="KW-0732">Signal</keyword>
<dbReference type="AlphaFoldDB" id="A0A6B2EC28"/>
<feature type="region of interest" description="Disordered" evidence="1">
    <location>
        <begin position="185"/>
        <end position="236"/>
    </location>
</feature>
<accession>A0A6B2EC28</accession>
<dbReference type="EMBL" id="GIFK01002163">
    <property type="protein sequence ID" value="NBJ59866.1"/>
    <property type="molecule type" value="Transcribed_RNA"/>
</dbReference>
<feature type="chain" id="PRO_5025336460" evidence="3">
    <location>
        <begin position="28"/>
        <end position="312"/>
    </location>
</feature>
<feature type="compositionally biased region" description="Polar residues" evidence="1">
    <location>
        <begin position="199"/>
        <end position="210"/>
    </location>
</feature>
<evidence type="ECO:0000256" key="2">
    <source>
        <dbReference type="SAM" id="Phobius"/>
    </source>
</evidence>
<keyword evidence="2" id="KW-0812">Transmembrane</keyword>